<dbReference type="Bgee" id="ENSPREG00000002533">
    <property type="expression patterns" value="Expressed in caudal fin and 1 other cell type or tissue"/>
</dbReference>
<reference evidence="4" key="1">
    <citation type="submission" date="2013-11" db="EMBL/GenBank/DDBJ databases">
        <title>The genomic landscape of the Guanapo guppy.</title>
        <authorList>
            <person name="Kuenstner A."/>
            <person name="Dreyer C."/>
        </authorList>
    </citation>
    <scope>NUCLEOTIDE SEQUENCE</scope>
    <source>
        <strain evidence="4">Guanapo</strain>
    </source>
</reference>
<organism evidence="3 4">
    <name type="scientific">Poecilia reticulata</name>
    <name type="common">Guppy</name>
    <name type="synonym">Acanthophacelus reticulatus</name>
    <dbReference type="NCBI Taxonomy" id="8081"/>
    <lineage>
        <taxon>Eukaryota</taxon>
        <taxon>Metazoa</taxon>
        <taxon>Chordata</taxon>
        <taxon>Craniata</taxon>
        <taxon>Vertebrata</taxon>
        <taxon>Euteleostomi</taxon>
        <taxon>Actinopterygii</taxon>
        <taxon>Neopterygii</taxon>
        <taxon>Teleostei</taxon>
        <taxon>Neoteleostei</taxon>
        <taxon>Acanthomorphata</taxon>
        <taxon>Ovalentaria</taxon>
        <taxon>Atherinomorphae</taxon>
        <taxon>Cyprinodontiformes</taxon>
        <taxon>Poeciliidae</taxon>
        <taxon>Poeciliinae</taxon>
        <taxon>Poecilia</taxon>
    </lineage>
</organism>
<dbReference type="Pfam" id="PF00059">
    <property type="entry name" value="Lectin_C"/>
    <property type="match status" value="1"/>
</dbReference>
<evidence type="ECO:0000259" key="2">
    <source>
        <dbReference type="PROSITE" id="PS50041"/>
    </source>
</evidence>
<dbReference type="SUPFAM" id="SSF56436">
    <property type="entry name" value="C-type lectin-like"/>
    <property type="match status" value="1"/>
</dbReference>
<dbReference type="CDD" id="cd00037">
    <property type="entry name" value="CLECT"/>
    <property type="match status" value="1"/>
</dbReference>
<dbReference type="InterPro" id="IPR016186">
    <property type="entry name" value="C-type_lectin-like/link_sf"/>
</dbReference>
<dbReference type="InterPro" id="IPR001304">
    <property type="entry name" value="C-type_lectin-like"/>
</dbReference>
<dbReference type="PANTHER" id="PTHR45784:SF3">
    <property type="entry name" value="C-TYPE LECTIN DOMAIN FAMILY 4 MEMBER K-LIKE-RELATED"/>
    <property type="match status" value="1"/>
</dbReference>
<dbReference type="SMART" id="SM00034">
    <property type="entry name" value="CLECT"/>
    <property type="match status" value="1"/>
</dbReference>
<evidence type="ECO:0000313" key="3">
    <source>
        <dbReference type="Ensembl" id="ENSPREP00000003513.1"/>
    </source>
</evidence>
<dbReference type="GeneTree" id="ENSGT01110000268463"/>
<sequence>MTVRLIGLSKLPLGVSVCVHGCVSCVSLCCPVTDWRPVQGDLSPGTLVKKSWREARSHCWNLSSDLVTIHSAEENKAIRNISTTERLWIGLFKDPWTWSGGSNSSFRFWVANEPKYGSNGNCVTADLRNNGKWSTQNCNNRQSVICGTGMFFLFFLYYLSKKTDWHYTSCSGVKICILTSWPGCQERLLEIKVKGLALWSAYRENRAYRFTISTQKVTPSYDNKEKNIFKYFALFFYQ</sequence>
<dbReference type="Proteomes" id="UP000242638">
    <property type="component" value="Unassembled WGS sequence"/>
</dbReference>
<keyword evidence="1" id="KW-0732">Signal</keyword>
<name>A0A3P9N1Y3_POERE</name>
<evidence type="ECO:0000256" key="1">
    <source>
        <dbReference type="SAM" id="SignalP"/>
    </source>
</evidence>
<reference evidence="3" key="2">
    <citation type="submission" date="2025-08" db="UniProtKB">
        <authorList>
            <consortium name="Ensembl"/>
        </authorList>
    </citation>
    <scope>IDENTIFICATION</scope>
    <source>
        <strain evidence="3">Guanapo</strain>
    </source>
</reference>
<feature type="signal peptide" evidence="1">
    <location>
        <begin position="1"/>
        <end position="16"/>
    </location>
</feature>
<dbReference type="PROSITE" id="PS50041">
    <property type="entry name" value="C_TYPE_LECTIN_2"/>
    <property type="match status" value="1"/>
</dbReference>
<dbReference type="PANTHER" id="PTHR45784">
    <property type="entry name" value="C-TYPE LECTIN DOMAIN FAMILY 20 MEMBER A-RELATED"/>
    <property type="match status" value="1"/>
</dbReference>
<accession>A0A3P9N1Y3</accession>
<feature type="domain" description="C-type lectin" evidence="2">
    <location>
        <begin position="49"/>
        <end position="147"/>
    </location>
</feature>
<dbReference type="Ensembl" id="ENSPRET00000003568.1">
    <property type="protein sequence ID" value="ENSPREP00000003513.1"/>
    <property type="gene ID" value="ENSPREG00000002533.1"/>
</dbReference>
<dbReference type="InterPro" id="IPR016187">
    <property type="entry name" value="CTDL_fold"/>
</dbReference>
<proteinExistence type="predicted"/>
<dbReference type="AlphaFoldDB" id="A0A3P9N1Y3"/>
<evidence type="ECO:0000313" key="4">
    <source>
        <dbReference type="Proteomes" id="UP000242638"/>
    </source>
</evidence>
<protein>
    <recommendedName>
        <fullName evidence="2">C-type lectin domain-containing protein</fullName>
    </recommendedName>
</protein>
<feature type="chain" id="PRO_5018135741" description="C-type lectin domain-containing protein" evidence="1">
    <location>
        <begin position="17"/>
        <end position="238"/>
    </location>
</feature>
<dbReference type="Gene3D" id="3.10.100.10">
    <property type="entry name" value="Mannose-Binding Protein A, subunit A"/>
    <property type="match status" value="1"/>
</dbReference>
<reference evidence="3" key="3">
    <citation type="submission" date="2025-09" db="UniProtKB">
        <authorList>
            <consortium name="Ensembl"/>
        </authorList>
    </citation>
    <scope>IDENTIFICATION</scope>
    <source>
        <strain evidence="3">Guanapo</strain>
    </source>
</reference>
<keyword evidence="4" id="KW-1185">Reference proteome</keyword>